<dbReference type="Gene3D" id="3.40.50.300">
    <property type="entry name" value="P-loop containing nucleotide triphosphate hydrolases"/>
    <property type="match status" value="1"/>
</dbReference>
<gene>
    <name evidence="4" type="ORF">SAE02_38330</name>
</gene>
<dbReference type="Pfam" id="PF13614">
    <property type="entry name" value="AAA_31"/>
    <property type="match status" value="1"/>
</dbReference>
<dbReference type="InterPro" id="IPR025669">
    <property type="entry name" value="AAA_dom"/>
</dbReference>
<comment type="caution">
    <text evidence="4">The sequence shown here is derived from an EMBL/GenBank/DDBJ whole genome shotgun (WGS) entry which is preliminary data.</text>
</comment>
<dbReference type="GO" id="GO:0003677">
    <property type="term" value="F:DNA binding"/>
    <property type="evidence" value="ECO:0007669"/>
    <property type="project" value="InterPro"/>
</dbReference>
<dbReference type="InterPro" id="IPR001387">
    <property type="entry name" value="Cro/C1-type_HTH"/>
</dbReference>
<dbReference type="Proteomes" id="UP000321523">
    <property type="component" value="Unassembled WGS sequence"/>
</dbReference>
<dbReference type="InterPro" id="IPR010982">
    <property type="entry name" value="Lambda_DNA-bd_dom_sf"/>
</dbReference>
<reference evidence="4 5" key="1">
    <citation type="submission" date="2019-07" db="EMBL/GenBank/DDBJ databases">
        <title>Whole genome shotgun sequence of Skermanella aerolata NBRC 106429.</title>
        <authorList>
            <person name="Hosoyama A."/>
            <person name="Uohara A."/>
            <person name="Ohji S."/>
            <person name="Ichikawa N."/>
        </authorList>
    </citation>
    <scope>NUCLEOTIDE SEQUENCE [LARGE SCALE GENOMIC DNA]</scope>
    <source>
        <strain evidence="4 5">NBRC 106429</strain>
    </source>
</reference>
<name>A0A512DTA8_9PROT</name>
<evidence type="ECO:0000313" key="4">
    <source>
        <dbReference type="EMBL" id="GEO39685.1"/>
    </source>
</evidence>
<proteinExistence type="predicted"/>
<dbReference type="InterPro" id="IPR027417">
    <property type="entry name" value="P-loop_NTPase"/>
</dbReference>
<sequence>MIGPELKTLREGRGMDQRAFAEHLNGQLGRSYDKARISRWESGAERIPAQVAKFVAAEMAPKALVPKRCIILAVANQKGGVGKTTSAVNLAFLLANAGLKVLLIDSDPQASATAHLGIDQAEAHAAGNTLYPVLRQEKPITDVIVPVCDGLFDLVPSTIALANVDIELASDPVNGGPLAMRDRLEPLRGIYNAVVIDCGPTLSMLTVNALNAADQLLVPVQTETLAGLGVSLLLETANKLRRRSNPGLQILGLLPTMYTSRNAAEKLTLEELHELFGKVIRIFDPIPRTTKFTQSARAQLPLLKAAPNAPGAEVYHEITRTLITHMIAEDGRVAS</sequence>
<feature type="domain" description="AAA" evidence="3">
    <location>
        <begin position="71"/>
        <end position="250"/>
    </location>
</feature>
<dbReference type="FunFam" id="3.40.50.300:FF:000285">
    <property type="entry name" value="Sporulation initiation inhibitor Soj"/>
    <property type="match status" value="1"/>
</dbReference>
<dbReference type="SUPFAM" id="SSF52540">
    <property type="entry name" value="P-loop containing nucleoside triphosphate hydrolases"/>
    <property type="match status" value="1"/>
</dbReference>
<protein>
    <recommendedName>
        <fullName evidence="2">Chromosome partitioning protein ParA</fullName>
    </recommendedName>
</protein>
<dbReference type="PANTHER" id="PTHR13696:SF52">
    <property type="entry name" value="PARA FAMILY PROTEIN CT_582"/>
    <property type="match status" value="1"/>
</dbReference>
<evidence type="ECO:0000313" key="5">
    <source>
        <dbReference type="Proteomes" id="UP000321523"/>
    </source>
</evidence>
<dbReference type="SUPFAM" id="SSF47413">
    <property type="entry name" value="lambda repressor-like DNA-binding domains"/>
    <property type="match status" value="1"/>
</dbReference>
<evidence type="ECO:0000256" key="2">
    <source>
        <dbReference type="ARBA" id="ARBA00074747"/>
    </source>
</evidence>
<dbReference type="InterPro" id="IPR050678">
    <property type="entry name" value="DNA_Partitioning_ATPase"/>
</dbReference>
<dbReference type="CDD" id="cd02042">
    <property type="entry name" value="ParAB_family"/>
    <property type="match status" value="1"/>
</dbReference>
<dbReference type="CDD" id="cd00093">
    <property type="entry name" value="HTH_XRE"/>
    <property type="match status" value="1"/>
</dbReference>
<accession>A0A512DTA8</accession>
<dbReference type="Gene3D" id="1.10.260.40">
    <property type="entry name" value="lambda repressor-like DNA-binding domains"/>
    <property type="match status" value="1"/>
</dbReference>
<organism evidence="4 5">
    <name type="scientific">Skermanella aerolata</name>
    <dbReference type="NCBI Taxonomy" id="393310"/>
    <lineage>
        <taxon>Bacteria</taxon>
        <taxon>Pseudomonadati</taxon>
        <taxon>Pseudomonadota</taxon>
        <taxon>Alphaproteobacteria</taxon>
        <taxon>Rhodospirillales</taxon>
        <taxon>Azospirillaceae</taxon>
        <taxon>Skermanella</taxon>
    </lineage>
</organism>
<evidence type="ECO:0000259" key="3">
    <source>
        <dbReference type="Pfam" id="PF13614"/>
    </source>
</evidence>
<evidence type="ECO:0000256" key="1">
    <source>
        <dbReference type="ARBA" id="ARBA00057242"/>
    </source>
</evidence>
<dbReference type="EMBL" id="BJYZ01000018">
    <property type="protein sequence ID" value="GEO39685.1"/>
    <property type="molecule type" value="Genomic_DNA"/>
</dbReference>
<comment type="function">
    <text evidence="1">Involved in chromosome partition. Localize to both poles of the predivisional cell following completion of DNA replication.</text>
</comment>
<keyword evidence="5" id="KW-1185">Reference proteome</keyword>
<dbReference type="PANTHER" id="PTHR13696">
    <property type="entry name" value="P-LOOP CONTAINING NUCLEOSIDE TRIPHOSPHATE HYDROLASE"/>
    <property type="match status" value="1"/>
</dbReference>
<dbReference type="AlphaFoldDB" id="A0A512DTA8"/>